<sequence length="132" mass="14878">MNPDFIQIKSLEGELKMSHKKRDYGLTVSTKELVLHKPHVNYYMKLEDIISIVPYDSTGLKKISFVNSRFANQESATLSPGSAHYKLYVAAATMHNRSGIFRLGAIDMIIPIREQMLRAIYECAAQTGLTSL</sequence>
<dbReference type="AlphaFoldDB" id="A0A4Y8QAT1"/>
<name>A0A4Y8QAT1_9BACL</name>
<dbReference type="EMBL" id="MYFO01000001">
    <property type="protein sequence ID" value="TFE91759.1"/>
    <property type="molecule type" value="Genomic_DNA"/>
</dbReference>
<organism evidence="1 2">
    <name type="scientific">Paenibacillus athensensis</name>
    <dbReference type="NCBI Taxonomy" id="1967502"/>
    <lineage>
        <taxon>Bacteria</taxon>
        <taxon>Bacillati</taxon>
        <taxon>Bacillota</taxon>
        <taxon>Bacilli</taxon>
        <taxon>Bacillales</taxon>
        <taxon>Paenibacillaceae</taxon>
        <taxon>Paenibacillus</taxon>
    </lineage>
</organism>
<dbReference type="OrthoDB" id="2381628at2"/>
<dbReference type="RefSeq" id="WP_134748583.1">
    <property type="nucleotide sequence ID" value="NZ_MYFO02000001.1"/>
</dbReference>
<evidence type="ECO:0000313" key="2">
    <source>
        <dbReference type="Proteomes" id="UP000298246"/>
    </source>
</evidence>
<keyword evidence="2" id="KW-1185">Reference proteome</keyword>
<gene>
    <name evidence="1" type="ORF">B5M42_00530</name>
</gene>
<protein>
    <submittedName>
        <fullName evidence="1">Uncharacterized protein</fullName>
    </submittedName>
</protein>
<accession>A0A4Y8QAT1</accession>
<proteinExistence type="predicted"/>
<dbReference type="Proteomes" id="UP000298246">
    <property type="component" value="Unassembled WGS sequence"/>
</dbReference>
<reference evidence="1 2" key="1">
    <citation type="submission" date="2017-03" db="EMBL/GenBank/DDBJ databases">
        <title>Isolation of Levoglucosan Utilizing Bacteria.</title>
        <authorList>
            <person name="Arya A.S."/>
        </authorList>
    </citation>
    <scope>NUCLEOTIDE SEQUENCE [LARGE SCALE GENOMIC DNA]</scope>
    <source>
        <strain evidence="1 2">MEC069</strain>
    </source>
</reference>
<evidence type="ECO:0000313" key="1">
    <source>
        <dbReference type="EMBL" id="TFE91759.1"/>
    </source>
</evidence>
<comment type="caution">
    <text evidence="1">The sequence shown here is derived from an EMBL/GenBank/DDBJ whole genome shotgun (WGS) entry which is preliminary data.</text>
</comment>